<reference evidence="1 2" key="1">
    <citation type="submission" date="2017-01" db="EMBL/GenBank/DDBJ databases">
        <title>Genome sequence of Rhodoferax antarcticus ANT.BR, a psychrophilic purple nonsulfur bacterium from an Antarctic microbial mat.</title>
        <authorList>
            <person name="Baker J."/>
            <person name="Riester C."/>
            <person name="Skinner B."/>
            <person name="Newell A."/>
            <person name="Swingley W."/>
            <person name="Madigan M."/>
            <person name="Jung D."/>
            <person name="Asao M."/>
            <person name="Chen M."/>
            <person name="Loughlin P."/>
            <person name="Pan H."/>
            <person name="Lin S."/>
            <person name="Li N."/>
            <person name="Shaw J."/>
            <person name="Prado M."/>
            <person name="Sherman C."/>
            <person name="Li X."/>
            <person name="Tang J."/>
            <person name="Blankenship R."/>
            <person name="Zhao T."/>
            <person name="Touchman J."/>
            <person name="Sattley M."/>
        </authorList>
    </citation>
    <scope>NUCLEOTIDE SEQUENCE [LARGE SCALE GENOMIC DNA]</scope>
    <source>
        <strain evidence="1 2">ANT.BR</strain>
    </source>
</reference>
<name>A0A1Q8YD86_9BURK</name>
<dbReference type="AlphaFoldDB" id="A0A1Q8YD86"/>
<proteinExistence type="predicted"/>
<organism evidence="1 2">
    <name type="scientific">Rhodoferax antarcticus ANT.BR</name>
    <dbReference type="NCBI Taxonomy" id="1111071"/>
    <lineage>
        <taxon>Bacteria</taxon>
        <taxon>Pseudomonadati</taxon>
        <taxon>Pseudomonadota</taxon>
        <taxon>Betaproteobacteria</taxon>
        <taxon>Burkholderiales</taxon>
        <taxon>Comamonadaceae</taxon>
        <taxon>Rhodoferax</taxon>
    </lineage>
</organism>
<comment type="caution">
    <text evidence="1">The sequence shown here is derived from an EMBL/GenBank/DDBJ whole genome shotgun (WGS) entry which is preliminary data.</text>
</comment>
<keyword evidence="2" id="KW-1185">Reference proteome</keyword>
<gene>
    <name evidence="1" type="ORF">BLL52_2017</name>
</gene>
<evidence type="ECO:0000313" key="1">
    <source>
        <dbReference type="EMBL" id="OLP05790.1"/>
    </source>
</evidence>
<dbReference type="EMBL" id="MSYM01000013">
    <property type="protein sequence ID" value="OLP05790.1"/>
    <property type="molecule type" value="Genomic_DNA"/>
</dbReference>
<protein>
    <submittedName>
        <fullName evidence="1">Uncharacterized protein</fullName>
    </submittedName>
</protein>
<accession>A0A1Q8YD86</accession>
<sequence length="52" mass="5860">MRSWLSLKCAKQRIFLVFPEFVNQMSTSGTLDCGFCSRLSTVCTQRSATLPL</sequence>
<evidence type="ECO:0000313" key="2">
    <source>
        <dbReference type="Proteomes" id="UP000185911"/>
    </source>
</evidence>
<dbReference type="Proteomes" id="UP000185911">
    <property type="component" value="Unassembled WGS sequence"/>
</dbReference>